<dbReference type="EMBL" id="REGN01000559">
    <property type="protein sequence ID" value="RNA41097.1"/>
    <property type="molecule type" value="Genomic_DNA"/>
</dbReference>
<sequence length="105" mass="12694">MGSKAKNTSYFNISFINDFLEKYELFAFQDRILDIMNRDNLIEPMSKTANESLNVCKLQHQSKYFNVLQIFYFNFVDRSSWHEHLPVDSYIYTRNFLSFKCECKY</sequence>
<name>A0A3M7SZE6_BRAPC</name>
<evidence type="ECO:0000313" key="1">
    <source>
        <dbReference type="EMBL" id="RNA41097.1"/>
    </source>
</evidence>
<comment type="caution">
    <text evidence="1">The sequence shown here is derived from an EMBL/GenBank/DDBJ whole genome shotgun (WGS) entry which is preliminary data.</text>
</comment>
<dbReference type="AlphaFoldDB" id="A0A3M7SZE6"/>
<accession>A0A3M7SZE6</accession>
<organism evidence="1 2">
    <name type="scientific">Brachionus plicatilis</name>
    <name type="common">Marine rotifer</name>
    <name type="synonym">Brachionus muelleri</name>
    <dbReference type="NCBI Taxonomy" id="10195"/>
    <lineage>
        <taxon>Eukaryota</taxon>
        <taxon>Metazoa</taxon>
        <taxon>Spiralia</taxon>
        <taxon>Gnathifera</taxon>
        <taxon>Rotifera</taxon>
        <taxon>Eurotatoria</taxon>
        <taxon>Monogononta</taxon>
        <taxon>Pseudotrocha</taxon>
        <taxon>Ploima</taxon>
        <taxon>Brachionidae</taxon>
        <taxon>Brachionus</taxon>
    </lineage>
</organism>
<gene>
    <name evidence="1" type="ORF">BpHYR1_006554</name>
</gene>
<keyword evidence="2" id="KW-1185">Reference proteome</keyword>
<proteinExistence type="predicted"/>
<protein>
    <submittedName>
        <fullName evidence="1">Uncharacterized protein</fullName>
    </submittedName>
</protein>
<evidence type="ECO:0000313" key="2">
    <source>
        <dbReference type="Proteomes" id="UP000276133"/>
    </source>
</evidence>
<reference evidence="1 2" key="1">
    <citation type="journal article" date="2018" name="Sci. Rep.">
        <title>Genomic signatures of local adaptation to the degree of environmental predictability in rotifers.</title>
        <authorList>
            <person name="Franch-Gras L."/>
            <person name="Hahn C."/>
            <person name="Garcia-Roger E.M."/>
            <person name="Carmona M.J."/>
            <person name="Serra M."/>
            <person name="Gomez A."/>
        </authorList>
    </citation>
    <scope>NUCLEOTIDE SEQUENCE [LARGE SCALE GENOMIC DNA]</scope>
    <source>
        <strain evidence="1">HYR1</strain>
    </source>
</reference>
<dbReference type="Proteomes" id="UP000276133">
    <property type="component" value="Unassembled WGS sequence"/>
</dbReference>